<evidence type="ECO:0000259" key="11">
    <source>
        <dbReference type="PROSITE" id="PS51669"/>
    </source>
</evidence>
<dbReference type="InterPro" id="IPR027467">
    <property type="entry name" value="MopterinOxRdtase_cofactor_BS"/>
</dbReference>
<dbReference type="PANTHER" id="PTHR43105:SF9">
    <property type="entry name" value="NADPH-FE(3+) OXIDOREDUCTASE SUBUNIT ALPHA"/>
    <property type="match status" value="1"/>
</dbReference>
<evidence type="ECO:0000313" key="12">
    <source>
        <dbReference type="EMBL" id="GAW95591.1"/>
    </source>
</evidence>
<dbReference type="EMBL" id="BDQM01000006">
    <property type="protein sequence ID" value="GAW95591.1"/>
    <property type="molecule type" value="Genomic_DNA"/>
</dbReference>
<dbReference type="CDD" id="cd02754">
    <property type="entry name" value="MopB_Nitrate-R-NapA-like"/>
    <property type="match status" value="1"/>
</dbReference>
<keyword evidence="9" id="KW-0411">Iron-sulfur</keyword>
<dbReference type="InterPro" id="IPR006963">
    <property type="entry name" value="Mopterin_OxRdtase_4Fe-4S_dom"/>
</dbReference>
<keyword evidence="4" id="KW-0004">4Fe-4S</keyword>
<dbReference type="InterPro" id="IPR009010">
    <property type="entry name" value="Asp_de-COase-like_dom_sf"/>
</dbReference>
<dbReference type="Gene3D" id="3.40.50.740">
    <property type="match status" value="1"/>
</dbReference>
<dbReference type="Gene3D" id="1.10.10.1100">
    <property type="entry name" value="BFD-like [2Fe-2S]-binding domain"/>
    <property type="match status" value="1"/>
</dbReference>
<dbReference type="RefSeq" id="WP_057183343.1">
    <property type="nucleotide sequence ID" value="NZ_BDQM01000006.1"/>
</dbReference>
<evidence type="ECO:0000256" key="2">
    <source>
        <dbReference type="ARBA" id="ARBA00001966"/>
    </source>
</evidence>
<dbReference type="InterPro" id="IPR007419">
    <property type="entry name" value="BFD-like_2Fe2S-bd_dom"/>
</dbReference>
<dbReference type="InterPro" id="IPR041957">
    <property type="entry name" value="CT_Nitrate-R-NapA-like"/>
</dbReference>
<dbReference type="InterPro" id="IPR006657">
    <property type="entry name" value="MoPterin_dinucl-bd_dom"/>
</dbReference>
<evidence type="ECO:0000256" key="6">
    <source>
        <dbReference type="ARBA" id="ARBA00022723"/>
    </source>
</evidence>
<name>A0ABQ0MVF5_9GAMM</name>
<dbReference type="InterPro" id="IPR050123">
    <property type="entry name" value="Prok_molybdopt-oxidoreductase"/>
</dbReference>
<accession>A0ABQ0MVF5</accession>
<protein>
    <submittedName>
        <fullName evidence="12">Nitrate reductase</fullName>
    </submittedName>
</protein>
<comment type="cofactor">
    <cofactor evidence="1">
        <name>Mo-bis(molybdopterin guanine dinucleotide)</name>
        <dbReference type="ChEBI" id="CHEBI:60539"/>
    </cofactor>
</comment>
<dbReference type="InterPro" id="IPR041854">
    <property type="entry name" value="BFD-like_2Fe2S-bd_dom_sf"/>
</dbReference>
<reference evidence="12 13" key="1">
    <citation type="submission" date="2017-06" db="EMBL/GenBank/DDBJ databases">
        <title>Whole Genome Sequences of Colwellia marinimaniae MTCD1.</title>
        <authorList>
            <person name="Kusumoto H."/>
            <person name="Inoue M."/>
            <person name="Tanikawa K."/>
            <person name="Maeji H."/>
            <person name="Cameron J.H."/>
            <person name="Bartlett D.H."/>
        </authorList>
    </citation>
    <scope>NUCLEOTIDE SEQUENCE [LARGE SCALE GENOMIC DNA]</scope>
    <source>
        <strain evidence="12 13">MTCD1</strain>
    </source>
</reference>
<keyword evidence="10" id="KW-0534">Nitrate assimilation</keyword>
<dbReference type="CDD" id="cd02791">
    <property type="entry name" value="MopB_CT_Nitrate-R-NapA-like"/>
    <property type="match status" value="1"/>
</dbReference>
<comment type="caution">
    <text evidence="12">The sequence shown here is derived from an EMBL/GenBank/DDBJ whole genome shotgun (WGS) entry which is preliminary data.</text>
</comment>
<keyword evidence="6" id="KW-0479">Metal-binding</keyword>
<dbReference type="SUPFAM" id="SSF53706">
    <property type="entry name" value="Formate dehydrogenase/DMSO reductase, domains 1-3"/>
    <property type="match status" value="1"/>
</dbReference>
<evidence type="ECO:0000256" key="5">
    <source>
        <dbReference type="ARBA" id="ARBA00022505"/>
    </source>
</evidence>
<dbReference type="Pfam" id="PF04324">
    <property type="entry name" value="Fer2_BFD"/>
    <property type="match status" value="1"/>
</dbReference>
<feature type="domain" description="4Fe-4S Mo/W bis-MGD-type" evidence="11">
    <location>
        <begin position="20"/>
        <end position="76"/>
    </location>
</feature>
<keyword evidence="5" id="KW-0500">Molybdenum</keyword>
<dbReference type="Proteomes" id="UP000197068">
    <property type="component" value="Unassembled WGS sequence"/>
</dbReference>
<evidence type="ECO:0000256" key="1">
    <source>
        <dbReference type="ARBA" id="ARBA00001942"/>
    </source>
</evidence>
<proteinExistence type="inferred from homology"/>
<dbReference type="InterPro" id="IPR006656">
    <property type="entry name" value="Mopterin_OxRdtase"/>
</dbReference>
<keyword evidence="8" id="KW-0408">Iron</keyword>
<evidence type="ECO:0000256" key="4">
    <source>
        <dbReference type="ARBA" id="ARBA00022485"/>
    </source>
</evidence>
<comment type="cofactor">
    <cofactor evidence="2">
        <name>[4Fe-4S] cluster</name>
        <dbReference type="ChEBI" id="CHEBI:49883"/>
    </cofactor>
</comment>
<dbReference type="Pfam" id="PF00384">
    <property type="entry name" value="Molybdopterin"/>
    <property type="match status" value="1"/>
</dbReference>
<dbReference type="PROSITE" id="PS00551">
    <property type="entry name" value="MOLYBDOPTERIN_PROK_1"/>
    <property type="match status" value="1"/>
</dbReference>
<dbReference type="SUPFAM" id="SSF50692">
    <property type="entry name" value="ADC-like"/>
    <property type="match status" value="1"/>
</dbReference>
<dbReference type="Gene3D" id="2.20.25.90">
    <property type="entry name" value="ADC-like domains"/>
    <property type="match status" value="1"/>
</dbReference>
<gene>
    <name evidence="12" type="ORF">MTCD1_01194</name>
</gene>
<organism evidence="12 13">
    <name type="scientific">Colwellia marinimaniae</name>
    <dbReference type="NCBI Taxonomy" id="1513592"/>
    <lineage>
        <taxon>Bacteria</taxon>
        <taxon>Pseudomonadati</taxon>
        <taxon>Pseudomonadota</taxon>
        <taxon>Gammaproteobacteria</taxon>
        <taxon>Alteromonadales</taxon>
        <taxon>Colwelliaceae</taxon>
        <taxon>Colwellia</taxon>
    </lineage>
</organism>
<dbReference type="Pfam" id="PF04879">
    <property type="entry name" value="Molybdop_Fe4S4"/>
    <property type="match status" value="1"/>
</dbReference>
<evidence type="ECO:0000256" key="7">
    <source>
        <dbReference type="ARBA" id="ARBA00023002"/>
    </source>
</evidence>
<evidence type="ECO:0000256" key="3">
    <source>
        <dbReference type="ARBA" id="ARBA00008747"/>
    </source>
</evidence>
<comment type="similarity">
    <text evidence="3">Belongs to the prokaryotic molybdopterin-containing oxidoreductase family. NasA/NapA/NarB subfamily.</text>
</comment>
<dbReference type="Gene3D" id="2.40.40.20">
    <property type="match status" value="1"/>
</dbReference>
<evidence type="ECO:0000256" key="8">
    <source>
        <dbReference type="ARBA" id="ARBA00023004"/>
    </source>
</evidence>
<evidence type="ECO:0000256" key="9">
    <source>
        <dbReference type="ARBA" id="ARBA00023014"/>
    </source>
</evidence>
<dbReference type="PROSITE" id="PS51669">
    <property type="entry name" value="4FE4S_MOW_BIS_MGD"/>
    <property type="match status" value="1"/>
</dbReference>
<sequence>MSLLIADSPHVSPSSEKKMPSLIQSTCAYCGVGCGVDIVVADGKATSLTGSADHPANYGKLCVKGSNLLNTIDLTNRLLAPEIDGKKVSWQQATNYVAEKFSDIIKEHGKDAVAFYVSGQLLTEDYYLANKLMKGYIGSGNIDTNSRLCMSSAVSAYKRAFGEDVVPCTYQDLEQTDLLLLIGSNAAWTHPVLYQRIERAKKINPLMKVVVLDPRKTATCELADNFIQLKPGSDGAFFNGLLNYLSENGGLDADYIAKNTEGFTETLAQATTWSVAKVAEYCHVSEQELTLVYQLFCQSKKAITFYSMGINQSSSGVDKCQSIINCHLASGKMAKTGCGPFSITGQPNAMGGREVGGLANQLAAHMDIDNPAHQDKVQRFWQSPTIATKQGAKAIDMFDKIASGEIKAVWIMATNPMVSLPDRDKIAAALKKCQLVVVSDCVDENDTLAFADVKLPATPWLEKNGTVTNSERRISRQRNAVLPAGQAKHDWQIIRDVAQAMGFSGFDFADVSDVFKEHAQLTHFENNGERLLDLSGLSQLTAQEYHELTPIQWPVNEQYPQGCDRVYADGQFNTASGKAQFIAVSPQLPKQRTSEQFPFVLNSGRIRDQWHTMTRTGKTSKLVAHTDKPYLYLHPSDAKTLAVVDDDMLNITASTGHAIAHVKLDDKQRAGECFMPIHWNKSFASHANVSALYQSIVDPISGQAECKQGAVALTKKSYSQYLSLHTVSDVELEVSADFWLKNTTAYGDAYQAAFDEPIVDAMLWCQQATGLSGEWLQFNQDSQSYIVCLQAGKLVALAYFSQQWPVLDVSWLEHVLSEETLEFATIQSLLLGIASNEFNQGKQVCSCFNIGEKTIVNAIAQGCTSVDKLGEQLQCGTKCGSCKPELASMISLHKASEPLAVNELGAG</sequence>
<dbReference type="SMART" id="SM00926">
    <property type="entry name" value="Molybdop_Fe4S4"/>
    <property type="match status" value="1"/>
</dbReference>
<dbReference type="Gene3D" id="3.40.228.10">
    <property type="entry name" value="Dimethylsulfoxide Reductase, domain 2"/>
    <property type="match status" value="1"/>
</dbReference>
<evidence type="ECO:0000313" key="13">
    <source>
        <dbReference type="Proteomes" id="UP000197068"/>
    </source>
</evidence>
<keyword evidence="13" id="KW-1185">Reference proteome</keyword>
<dbReference type="PANTHER" id="PTHR43105">
    <property type="entry name" value="RESPIRATORY NITRATE REDUCTASE"/>
    <property type="match status" value="1"/>
</dbReference>
<evidence type="ECO:0000256" key="10">
    <source>
        <dbReference type="ARBA" id="ARBA00023063"/>
    </source>
</evidence>
<dbReference type="Pfam" id="PF01568">
    <property type="entry name" value="Molydop_binding"/>
    <property type="match status" value="1"/>
</dbReference>
<keyword evidence="7" id="KW-0560">Oxidoreductase</keyword>